<dbReference type="RefSeq" id="WP_196991980.1">
    <property type="nucleotide sequence ID" value="NZ_JADWYR010000002.1"/>
</dbReference>
<evidence type="ECO:0000256" key="1">
    <source>
        <dbReference type="SAM" id="Phobius"/>
    </source>
</evidence>
<keyword evidence="1" id="KW-0812">Transmembrane</keyword>
<keyword evidence="1" id="KW-0472">Membrane</keyword>
<evidence type="ECO:0008006" key="4">
    <source>
        <dbReference type="Google" id="ProtNLM"/>
    </source>
</evidence>
<comment type="caution">
    <text evidence="2">The sequence shown here is derived from an EMBL/GenBank/DDBJ whole genome shotgun (WGS) entry which is preliminary data.</text>
</comment>
<keyword evidence="3" id="KW-1185">Reference proteome</keyword>
<dbReference type="AlphaFoldDB" id="A0A931MDT9"/>
<sequence>MKAFGIILIVVGILMLIFTNINFTTEEKVVDAGPIEINKKENKSIGWPTWAGGVAVVAGVALAVAGRKR</sequence>
<evidence type="ECO:0000313" key="2">
    <source>
        <dbReference type="EMBL" id="MBG9377919.1"/>
    </source>
</evidence>
<evidence type="ECO:0000313" key="3">
    <source>
        <dbReference type="Proteomes" id="UP000628448"/>
    </source>
</evidence>
<dbReference type="Proteomes" id="UP000628448">
    <property type="component" value="Unassembled WGS sequence"/>
</dbReference>
<accession>A0A931MDT9</accession>
<feature type="transmembrane region" description="Helical" evidence="1">
    <location>
        <begin position="45"/>
        <end position="65"/>
    </location>
</feature>
<organism evidence="2 3">
    <name type="scientific">Panacibacter microcysteis</name>
    <dbReference type="NCBI Taxonomy" id="2793269"/>
    <lineage>
        <taxon>Bacteria</taxon>
        <taxon>Pseudomonadati</taxon>
        <taxon>Bacteroidota</taxon>
        <taxon>Chitinophagia</taxon>
        <taxon>Chitinophagales</taxon>
        <taxon>Chitinophagaceae</taxon>
        <taxon>Panacibacter</taxon>
    </lineage>
</organism>
<proteinExistence type="predicted"/>
<gene>
    <name evidence="2" type="ORF">I5907_16885</name>
</gene>
<dbReference type="EMBL" id="JADWYR010000002">
    <property type="protein sequence ID" value="MBG9377919.1"/>
    <property type="molecule type" value="Genomic_DNA"/>
</dbReference>
<name>A0A931MDT9_9BACT</name>
<reference evidence="2" key="1">
    <citation type="submission" date="2020-11" db="EMBL/GenBank/DDBJ databases">
        <title>Bacterial whole genome sequence for Panacibacter sp. DH6.</title>
        <authorList>
            <person name="Le V."/>
            <person name="Ko S."/>
            <person name="Ahn C.-Y."/>
            <person name="Oh H.-M."/>
        </authorList>
    </citation>
    <scope>NUCLEOTIDE SEQUENCE</scope>
    <source>
        <strain evidence="2">DH6</strain>
    </source>
</reference>
<feature type="transmembrane region" description="Helical" evidence="1">
    <location>
        <begin position="7"/>
        <end position="25"/>
    </location>
</feature>
<keyword evidence="1" id="KW-1133">Transmembrane helix</keyword>
<protein>
    <recommendedName>
        <fullName evidence="4">DUF3185 domain-containing protein</fullName>
    </recommendedName>
</protein>